<evidence type="ECO:0000313" key="1">
    <source>
        <dbReference type="EMBL" id="QQK07144.1"/>
    </source>
</evidence>
<name>A0AC61MRQ4_9FIRM</name>
<accession>A0AC61MRQ4</accession>
<sequence>MSIKKLFKDGIIKNNPVLIQLVGLCSVLGVSTSVINALGMGISLMVVLTLSNLVISLLRNFIPDDIRIPCYIVVIATFVTVVDMVIKAYLPPLYDALGIFIPLIVVNCIILARAEGFASSHGPLVSIMDGIANGIGYTVVITILAFFREVLGAGSIFGYEFLSGETIKPIGIIAQAPGSFILLGCILATFNFVMSRKEKKAKEDN</sequence>
<protein>
    <submittedName>
        <fullName evidence="1">Electron transport complex subunit E</fullName>
    </submittedName>
</protein>
<keyword evidence="2" id="KW-1185">Reference proteome</keyword>
<proteinExistence type="predicted"/>
<dbReference type="Proteomes" id="UP000595814">
    <property type="component" value="Chromosome"/>
</dbReference>
<reference evidence="1 2" key="1">
    <citation type="journal article" date="2022" name="Int. J. Syst. Evol. Microbiol.">
        <title>Miniphocaeibacter halophilus sp. nov., an ammonium-tolerant acetate-producing bacterium isolated from a biogas system.</title>
        <authorList>
            <person name="Schnurer A."/>
            <person name="Singh A."/>
            <person name="Bi S."/>
            <person name="Qiao W."/>
            <person name="Westerholm M."/>
        </authorList>
    </citation>
    <scope>NUCLEOTIDE SEQUENCE [LARGE SCALE GENOMIC DNA]</scope>
    <source>
        <strain evidence="1 2">AMB_01</strain>
    </source>
</reference>
<organism evidence="1 2">
    <name type="scientific">Miniphocaeibacter halophilus</name>
    <dbReference type="NCBI Taxonomy" id="2931922"/>
    <lineage>
        <taxon>Bacteria</taxon>
        <taxon>Bacillati</taxon>
        <taxon>Bacillota</taxon>
        <taxon>Tissierellia</taxon>
        <taxon>Tissierellales</taxon>
        <taxon>Peptoniphilaceae</taxon>
        <taxon>Miniphocaeibacter</taxon>
    </lineage>
</organism>
<evidence type="ECO:0000313" key="2">
    <source>
        <dbReference type="Proteomes" id="UP000595814"/>
    </source>
</evidence>
<gene>
    <name evidence="1" type="ORF">JFY71_07380</name>
</gene>
<dbReference type="EMBL" id="CP066744">
    <property type="protein sequence ID" value="QQK07144.1"/>
    <property type="molecule type" value="Genomic_DNA"/>
</dbReference>